<protein>
    <submittedName>
        <fullName evidence="2">Uncharacterized protein</fullName>
    </submittedName>
</protein>
<evidence type="ECO:0000313" key="2">
    <source>
        <dbReference type="EMBL" id="TWU23097.1"/>
    </source>
</evidence>
<keyword evidence="1" id="KW-0472">Membrane</keyword>
<keyword evidence="1" id="KW-1133">Transmembrane helix</keyword>
<dbReference type="EMBL" id="SJPT01000004">
    <property type="protein sequence ID" value="TWU23097.1"/>
    <property type="molecule type" value="Genomic_DNA"/>
</dbReference>
<proteinExistence type="predicted"/>
<dbReference type="AlphaFoldDB" id="A0A5C6CH73"/>
<evidence type="ECO:0000313" key="3">
    <source>
        <dbReference type="Proteomes" id="UP000316304"/>
    </source>
</evidence>
<organism evidence="2 3">
    <name type="scientific">Novipirellula galeiformis</name>
    <dbReference type="NCBI Taxonomy" id="2528004"/>
    <lineage>
        <taxon>Bacteria</taxon>
        <taxon>Pseudomonadati</taxon>
        <taxon>Planctomycetota</taxon>
        <taxon>Planctomycetia</taxon>
        <taxon>Pirellulales</taxon>
        <taxon>Pirellulaceae</taxon>
        <taxon>Novipirellula</taxon>
    </lineage>
</organism>
<feature type="transmembrane region" description="Helical" evidence="1">
    <location>
        <begin position="91"/>
        <end position="108"/>
    </location>
</feature>
<gene>
    <name evidence="2" type="ORF">Pla52o_26320</name>
</gene>
<comment type="caution">
    <text evidence="2">The sequence shown here is derived from an EMBL/GenBank/DDBJ whole genome shotgun (WGS) entry which is preliminary data.</text>
</comment>
<sequence>MAFEPIRNEAIKQNHVGYGRKIGIFGAHAESVRRDEGNLNSMFSGSLVIGVTLLCFAFWLHWNERHGWEHESLDGDLDHHYLRTRMRSRRWVHALFAVCGVMVIVAAFAGPGRVWIGCWMSVVVGLFTIIILAGADAFRTLRYQAKKKSELRKYRIDPDE</sequence>
<feature type="transmembrane region" description="Helical" evidence="1">
    <location>
        <begin position="114"/>
        <end position="138"/>
    </location>
</feature>
<reference evidence="2 3" key="1">
    <citation type="submission" date="2019-02" db="EMBL/GenBank/DDBJ databases">
        <title>Deep-cultivation of Planctomycetes and their phenomic and genomic characterization uncovers novel biology.</title>
        <authorList>
            <person name="Wiegand S."/>
            <person name="Jogler M."/>
            <person name="Boedeker C."/>
            <person name="Pinto D."/>
            <person name="Vollmers J."/>
            <person name="Rivas-Marin E."/>
            <person name="Kohn T."/>
            <person name="Peeters S.H."/>
            <person name="Heuer A."/>
            <person name="Rast P."/>
            <person name="Oberbeckmann S."/>
            <person name="Bunk B."/>
            <person name="Jeske O."/>
            <person name="Meyerdierks A."/>
            <person name="Storesund J.E."/>
            <person name="Kallscheuer N."/>
            <person name="Luecker S."/>
            <person name="Lage O.M."/>
            <person name="Pohl T."/>
            <person name="Merkel B.J."/>
            <person name="Hornburger P."/>
            <person name="Mueller R.-W."/>
            <person name="Bruemmer F."/>
            <person name="Labrenz M."/>
            <person name="Spormann A.M."/>
            <person name="Op Den Camp H."/>
            <person name="Overmann J."/>
            <person name="Amann R."/>
            <person name="Jetten M.S.M."/>
            <person name="Mascher T."/>
            <person name="Medema M.H."/>
            <person name="Devos D.P."/>
            <person name="Kaster A.-K."/>
            <person name="Ovreas L."/>
            <person name="Rohde M."/>
            <person name="Galperin M.Y."/>
            <person name="Jogler C."/>
        </authorList>
    </citation>
    <scope>NUCLEOTIDE SEQUENCE [LARGE SCALE GENOMIC DNA]</scope>
    <source>
        <strain evidence="2 3">Pla52o</strain>
    </source>
</reference>
<keyword evidence="1" id="KW-0812">Transmembrane</keyword>
<dbReference type="Proteomes" id="UP000316304">
    <property type="component" value="Unassembled WGS sequence"/>
</dbReference>
<evidence type="ECO:0000256" key="1">
    <source>
        <dbReference type="SAM" id="Phobius"/>
    </source>
</evidence>
<accession>A0A5C6CH73</accession>
<keyword evidence="3" id="KW-1185">Reference proteome</keyword>
<name>A0A5C6CH73_9BACT</name>
<feature type="transmembrane region" description="Helical" evidence="1">
    <location>
        <begin position="42"/>
        <end position="62"/>
    </location>
</feature>